<reference evidence="3 4" key="1">
    <citation type="submission" date="2020-05" db="EMBL/GenBank/DDBJ databases">
        <title>Identification and distribution of gene clusters putatively required for synthesis of sphingolipid metabolism inhibitors in phylogenetically diverse species of the filamentous fungus Fusarium.</title>
        <authorList>
            <person name="Kim H.-S."/>
            <person name="Busman M."/>
            <person name="Brown D.W."/>
            <person name="Divon H."/>
            <person name="Uhlig S."/>
            <person name="Proctor R.H."/>
        </authorList>
    </citation>
    <scope>NUCLEOTIDE SEQUENCE [LARGE SCALE GENOMIC DNA]</scope>
    <source>
        <strain evidence="3 4">NRRL 25196</strain>
    </source>
</reference>
<dbReference type="Pfam" id="PF08242">
    <property type="entry name" value="Methyltransf_12"/>
    <property type="match status" value="1"/>
</dbReference>
<feature type="domain" description="Methyltransferase type 12" evidence="2">
    <location>
        <begin position="69"/>
        <end position="172"/>
    </location>
</feature>
<organism evidence="3 4">
    <name type="scientific">Fusarium napiforme</name>
    <dbReference type="NCBI Taxonomy" id="42672"/>
    <lineage>
        <taxon>Eukaryota</taxon>
        <taxon>Fungi</taxon>
        <taxon>Dikarya</taxon>
        <taxon>Ascomycota</taxon>
        <taxon>Pezizomycotina</taxon>
        <taxon>Sordariomycetes</taxon>
        <taxon>Hypocreomycetidae</taxon>
        <taxon>Hypocreales</taxon>
        <taxon>Nectriaceae</taxon>
        <taxon>Fusarium</taxon>
        <taxon>Fusarium fujikuroi species complex</taxon>
    </lineage>
</organism>
<evidence type="ECO:0000313" key="4">
    <source>
        <dbReference type="Proteomes" id="UP000574317"/>
    </source>
</evidence>
<dbReference type="GO" id="GO:0032259">
    <property type="term" value="P:methylation"/>
    <property type="evidence" value="ECO:0007669"/>
    <property type="project" value="UniProtKB-KW"/>
</dbReference>
<sequence>MSTARPASISSAQPLLAPDTTMGAKYYSSLALNLYDLWVLKISNSFAWGCPTSSVLQPYFTGNLGRKHMDVGVGTGYFPATALEQLGQDGSPESITLVDLNENSLELAKKRIGRSDITQTILADALRPLPGDLPRFDSISIFYLLHCLPGPPRHKASIFENLKTYLNDGGVLFGATILGKGVEHNLFGELIMTVYNWTGIFDNRLDSQEAFVGVLKENFARVESEVVGRVLLFRAWQPL</sequence>
<dbReference type="Proteomes" id="UP000574317">
    <property type="component" value="Unassembled WGS sequence"/>
</dbReference>
<keyword evidence="3" id="KW-0489">Methyltransferase</keyword>
<accession>A0A8H5K5G7</accession>
<keyword evidence="3" id="KW-0808">Transferase</keyword>
<dbReference type="SUPFAM" id="SSF53335">
    <property type="entry name" value="S-adenosyl-L-methionine-dependent methyltransferases"/>
    <property type="match status" value="1"/>
</dbReference>
<proteinExistence type="inferred from homology"/>
<dbReference type="InterPro" id="IPR029063">
    <property type="entry name" value="SAM-dependent_MTases_sf"/>
</dbReference>
<gene>
    <name evidence="3" type="ORF">FNAPI_800</name>
</gene>
<name>A0A8H5K5G7_9HYPO</name>
<evidence type="ECO:0000256" key="1">
    <source>
        <dbReference type="ARBA" id="ARBA00008361"/>
    </source>
</evidence>
<comment type="caution">
    <text evidence="3">The sequence shown here is derived from an EMBL/GenBank/DDBJ whole genome shotgun (WGS) entry which is preliminary data.</text>
</comment>
<dbReference type="AlphaFoldDB" id="A0A8H5K5G7"/>
<keyword evidence="4" id="KW-1185">Reference proteome</keyword>
<dbReference type="Gene3D" id="3.40.50.150">
    <property type="entry name" value="Vaccinia Virus protein VP39"/>
    <property type="match status" value="1"/>
</dbReference>
<comment type="similarity">
    <text evidence="1">Belongs to the methyltransferase superfamily.</text>
</comment>
<protein>
    <submittedName>
        <fullName evidence="3">SAM-dependent methyltransferase</fullName>
    </submittedName>
</protein>
<dbReference type="PIRSF" id="PIRSF011491">
    <property type="entry name" value="Mtase_YbcY_prd"/>
    <property type="match status" value="1"/>
</dbReference>
<dbReference type="InterPro" id="IPR016584">
    <property type="entry name" value="MeTrfase_VrtF"/>
</dbReference>
<dbReference type="InterPro" id="IPR013217">
    <property type="entry name" value="Methyltransf_12"/>
</dbReference>
<dbReference type="EMBL" id="JAAOAO010000028">
    <property type="protein sequence ID" value="KAF5567208.1"/>
    <property type="molecule type" value="Genomic_DNA"/>
</dbReference>
<dbReference type="CDD" id="cd02440">
    <property type="entry name" value="AdoMet_MTases"/>
    <property type="match status" value="1"/>
</dbReference>
<dbReference type="GO" id="GO:0008168">
    <property type="term" value="F:methyltransferase activity"/>
    <property type="evidence" value="ECO:0007669"/>
    <property type="project" value="UniProtKB-KW"/>
</dbReference>
<evidence type="ECO:0000313" key="3">
    <source>
        <dbReference type="EMBL" id="KAF5567208.1"/>
    </source>
</evidence>
<evidence type="ECO:0000259" key="2">
    <source>
        <dbReference type="Pfam" id="PF08242"/>
    </source>
</evidence>